<evidence type="ECO:0000313" key="3">
    <source>
        <dbReference type="Proteomes" id="UP000001902"/>
    </source>
</evidence>
<name>D2RJ48_ACIFV</name>
<evidence type="ECO:0000256" key="1">
    <source>
        <dbReference type="SAM" id="MobiDB-lite"/>
    </source>
</evidence>
<evidence type="ECO:0000313" key="2">
    <source>
        <dbReference type="EMBL" id="ADB47100.1"/>
    </source>
</evidence>
<reference evidence="2 3" key="1">
    <citation type="journal article" date="2010" name="Stand. Genomic Sci.">
        <title>Complete genome sequence of Acidaminococcus fermentans type strain (VR4).</title>
        <authorList>
            <person name="Chang Y.J."/>
            <person name="Pukall R."/>
            <person name="Saunders E."/>
            <person name="Lapidus A."/>
            <person name="Copeland A."/>
            <person name="Nolan M."/>
            <person name="Glavina Del Rio T."/>
            <person name="Lucas S."/>
            <person name="Chen F."/>
            <person name="Tice H."/>
            <person name="Cheng J.F."/>
            <person name="Han C."/>
            <person name="Detter J.C."/>
            <person name="Bruce D."/>
            <person name="Goodwin L."/>
            <person name="Pitluck S."/>
            <person name="Mikhailova N."/>
            <person name="Liolios K."/>
            <person name="Pati A."/>
            <person name="Ivanova N."/>
            <person name="Mavromatis K."/>
            <person name="Chen A."/>
            <person name="Palaniappan K."/>
            <person name="Land M."/>
            <person name="Hauser L."/>
            <person name="Jeffries C.D."/>
            <person name="Brettin T."/>
            <person name="Rohde M."/>
            <person name="Goker M."/>
            <person name="Bristow J."/>
            <person name="Eisen J.A."/>
            <person name="Markowitz V."/>
            <person name="Hugenholtz P."/>
            <person name="Kyrpides N.C."/>
            <person name="Klenk H.P."/>
        </authorList>
    </citation>
    <scope>NUCLEOTIDE SEQUENCE [LARGE SCALE GENOMIC DNA]</scope>
    <source>
        <strain evidence="3">ATCC 25085 / DSM 20731 / CCUG 9996 / CIP 106432 / VR4</strain>
    </source>
</reference>
<dbReference type="Proteomes" id="UP000001902">
    <property type="component" value="Chromosome"/>
</dbReference>
<dbReference type="eggNOG" id="COG5295">
    <property type="taxonomic scope" value="Bacteria"/>
</dbReference>
<sequence>MEGTTPETSQMSINEWLIYYRRTEPENYAVKYANGNTNAKTNLVTYDTIKNDATKMETLKSDISALIAHNWFASEKLAQSGTGANPGDSYLATITTALENSLSTPNSQKTLWVGGMGSGVRNKTNDKNTNPYSQYPADPSHQDGFYWVTGPEGLVTNENGTKGTKFWDTSKSYWNKDLKKSNYGEQVYGYTKWSSWSGGGQPDNSAPFLTVGYGNNNAWDDAAIDGGTTVGFVQETNLYNSSLNIKTDGGKVTLQGDLGKSVGLDTVKIDAGSGSVTTGNTTNTATKYNHGTIYADHGVYINGGEVTVGGEIHSGGTNVEATRNADASFKEYLDNVTIQSSGNLIVHGIEVNASTDSKGNTTSRTDVEGGKIKLTSTGTEGTITLGDGVDYNGKNTNGGVLKAASTTQGAVIIDAQGSKGGFVNKTTAENAIVTGETTDANGKKVTGTWQVYSASPDKDTFGTNLNSGTDAQWTSISASNTIATKNKYGKTPNSYSDTSSNKFIFQATPVITLYADDYLKTYGDEVSAHTLKKLLHGKEVFTGLDGQKHNMTDYSSAFQEKDYTEYVSGEDTVTVTSVGSNATATRIGGKYEATEKSGADGKNAVYDLTVNLNDAKALDGYAIDMENGKLEIKKRSVTITSSSEQTYGDKTYTSWNDKKNGFANGDEKNFTYEHGIKSGSAYETNLNKTTGRTTADAGEYQNSVYYSNPTISGKKNADGTDDSDFFNENYTFDTTNSIGSIKVNKADLTLTLKDVSTTYGKEFDGKTYGYKKDAADLQGLTNGDAATAITDVLKDSDFTYVNGGAKSDPDNQAVKTQNAGSYQIIGSTSKTLDNYNIKVVKPGTSKVEKATLVVDTKGNTRTYGDVTNVADDVANAASFHEAGGTNQTVNGDTVDSILKELNLSTDSKAQIKDEKGNVVKTGNANLDGYDIDATFKTELTNYTVTKGNVGKEKIEKAALVVDTKGDTRIYGDVTNVAKDVKNAASFHVAGGTDQTVNGDAVDSILRELNLTTSSGALVTDTTGKIKTGDANTDPGYDIKAAFNKDLTNYTVTKGVVGKEKIQKATLHLSTGDYEAAYGAADKVTTDLQSATTIKGETNGDKLTDLVPQIGIKNTSGALLKEETTPGTGRTADVKYKADGKTPDSYEITTEFNKSLDNYDVVLDKPGTVTLTPVAITVDNEMIQTYGSADRSFKEIATPPLVNGDTISTAGLTMAPKAGGAYETNRAGRTTADVGTYKDDLAFSGGGIVHEDGTTESSGNYKVTIKGVIIVNKADLHVNTKDVTTPFGTVKFTTSGVQGLTNGDEKNVSDLKFNYGSYGNAYLDNNSYTNAPGRYEFTTETTNQYLDFLKNYNTLGGDATVTITPVDKPVKPDITPEKPNPVPEGKGEVEEPSMDDFRGEEEHRDGGRTWYREKKSIPFFKVLDGKVTNYGTFDVESMPEKVEITPSGMRLPEPDQPETQHREYTTTLTLPGGDGTYRLVYNGVSFDIHPVDTAARQLLEAGDPKKNEELSEAALHTGFQKMGLGLEDLKAVYVRFN</sequence>
<dbReference type="EMBL" id="CP001859">
    <property type="protein sequence ID" value="ADB47100.1"/>
    <property type="molecule type" value="Genomic_DNA"/>
</dbReference>
<dbReference type="KEGG" id="afn:Acfer_0708"/>
<feature type="region of interest" description="Disordered" evidence="1">
    <location>
        <begin position="1363"/>
        <end position="1405"/>
    </location>
</feature>
<dbReference type="STRING" id="591001.Acfer_0708"/>
<proteinExistence type="predicted"/>
<accession>D2RJ48</accession>
<protein>
    <submittedName>
        <fullName evidence="2">Uncharacterized protein</fullName>
    </submittedName>
</protein>
<gene>
    <name evidence="2" type="ordered locus">Acfer_0708</name>
</gene>
<feature type="compositionally biased region" description="Basic and acidic residues" evidence="1">
    <location>
        <begin position="1384"/>
        <end position="1405"/>
    </location>
</feature>
<dbReference type="HOGENOM" id="CLU_246995_0_0_9"/>
<organism evidence="2 3">
    <name type="scientific">Acidaminococcus fermentans (strain ATCC 25085 / DSM 20731 / CCUG 9996 / CIP 106432 / VR4)</name>
    <dbReference type="NCBI Taxonomy" id="591001"/>
    <lineage>
        <taxon>Bacteria</taxon>
        <taxon>Bacillati</taxon>
        <taxon>Bacillota</taxon>
        <taxon>Negativicutes</taxon>
        <taxon>Acidaminococcales</taxon>
        <taxon>Acidaminococcaceae</taxon>
        <taxon>Acidaminococcus</taxon>
    </lineage>
</organism>
<keyword evidence="3" id="KW-1185">Reference proteome</keyword>